<sequence length="335" mass="34474">MLRSKISMSVSAALLLGMVSLTGCGANNTAGNAVHTKSVRGTHDGRLSVNSVRGGNQIRNYDKLEMSQKLADRVASLPEVRSANVLLAGRSAYVAVTLDRSTTQPNALGTGRYGTRSTTHGLGNGRTNGSTDGGMYGSSRTGHYGTRSSSTPHGLGNGRTNGSTDGGMYGSSGTGLGGSAYSPGLGAKGTYNPGHGTTGTGNGALGTGRNMAGVGGTGAGVGVGVNTNRGYGMQSTGTGSYNDRGITGLGTTNTTTPARNTKLEEDNVTQAIKDKIAAEIKKTSPNIDAVYVSANPDFVERFNVYAEEARAGHPLKGFADEFRKMVERIFPTRSY</sequence>
<keyword evidence="3" id="KW-0449">Lipoprotein</keyword>
<dbReference type="InterPro" id="IPR019076">
    <property type="entry name" value="Spore_lipoprot_YhcN/YlaJ-like"/>
</dbReference>
<reference evidence="3" key="1">
    <citation type="submission" date="2020-06" db="EMBL/GenBank/DDBJ databases">
        <title>Paenibacillus sp. nov., isolated from soil.</title>
        <authorList>
            <person name="Seo Y.L."/>
        </authorList>
    </citation>
    <scope>NUCLEOTIDE SEQUENCE [LARGE SCALE GENOMIC DNA]</scope>
    <source>
        <strain evidence="3">JW14</strain>
    </source>
</reference>
<gene>
    <name evidence="3" type="ORF">HPT30_08260</name>
</gene>
<evidence type="ECO:0000256" key="2">
    <source>
        <dbReference type="SAM" id="SignalP"/>
    </source>
</evidence>
<feature type="compositionally biased region" description="Low complexity" evidence="1">
    <location>
        <begin position="245"/>
        <end position="256"/>
    </location>
</feature>
<keyword evidence="4" id="KW-1185">Reference proteome</keyword>
<evidence type="ECO:0000313" key="3">
    <source>
        <dbReference type="EMBL" id="NUU60335.1"/>
    </source>
</evidence>
<protein>
    <submittedName>
        <fullName evidence="3">YhcN/YlaJ family sporulation lipoprotein</fullName>
    </submittedName>
</protein>
<feature type="compositionally biased region" description="Gly residues" evidence="1">
    <location>
        <begin position="122"/>
        <end position="136"/>
    </location>
</feature>
<dbReference type="EMBL" id="JABWCS010000200">
    <property type="protein sequence ID" value="NUU60335.1"/>
    <property type="molecule type" value="Genomic_DNA"/>
</dbReference>
<evidence type="ECO:0000313" key="4">
    <source>
        <dbReference type="Proteomes" id="UP000564806"/>
    </source>
</evidence>
<dbReference type="Pfam" id="PF09580">
    <property type="entry name" value="Spore_YhcN_YlaJ"/>
    <property type="match status" value="2"/>
</dbReference>
<evidence type="ECO:0000256" key="1">
    <source>
        <dbReference type="SAM" id="MobiDB-lite"/>
    </source>
</evidence>
<accession>A0A850EGS3</accession>
<dbReference type="RefSeq" id="WP_175370927.1">
    <property type="nucleotide sequence ID" value="NZ_JABWCS010000200.1"/>
</dbReference>
<comment type="caution">
    <text evidence="3">The sequence shown here is derived from an EMBL/GenBank/DDBJ whole genome shotgun (WGS) entry which is preliminary data.</text>
</comment>
<feature type="signal peptide" evidence="2">
    <location>
        <begin position="1"/>
        <end position="25"/>
    </location>
</feature>
<feature type="region of interest" description="Disordered" evidence="1">
    <location>
        <begin position="234"/>
        <end position="258"/>
    </location>
</feature>
<feature type="compositionally biased region" description="Polar residues" evidence="1">
    <location>
        <begin position="138"/>
        <end position="152"/>
    </location>
</feature>
<proteinExistence type="predicted"/>
<dbReference type="PROSITE" id="PS51257">
    <property type="entry name" value="PROKAR_LIPOPROTEIN"/>
    <property type="match status" value="1"/>
</dbReference>
<keyword evidence="2" id="KW-0732">Signal</keyword>
<dbReference type="Proteomes" id="UP000564806">
    <property type="component" value="Unassembled WGS sequence"/>
</dbReference>
<feature type="region of interest" description="Disordered" evidence="1">
    <location>
        <begin position="106"/>
        <end position="162"/>
    </location>
</feature>
<organism evidence="3 4">
    <name type="scientific">Paenibacillus agri</name>
    <dbReference type="NCBI Taxonomy" id="2744309"/>
    <lineage>
        <taxon>Bacteria</taxon>
        <taxon>Bacillati</taxon>
        <taxon>Bacillota</taxon>
        <taxon>Bacilli</taxon>
        <taxon>Bacillales</taxon>
        <taxon>Paenibacillaceae</taxon>
        <taxon>Paenibacillus</taxon>
    </lineage>
</organism>
<dbReference type="AlphaFoldDB" id="A0A850EGS3"/>
<name>A0A850EGS3_9BACL</name>
<feature type="chain" id="PRO_5032641670" evidence="2">
    <location>
        <begin position="26"/>
        <end position="335"/>
    </location>
</feature>